<name>A0ABV4D0U5_9BACT</name>
<keyword evidence="2" id="KW-1185">Reference proteome</keyword>
<protein>
    <submittedName>
        <fullName evidence="1">Uncharacterized protein</fullName>
    </submittedName>
</protein>
<sequence>MLGPELESLSFSGWASEKKKILAVITITSEIVFFNLDNGREIGRISGVDAIMPNVIYLSDKSFLTIGNYIQLWEINE</sequence>
<comment type="caution">
    <text evidence="1">The sequence shown here is derived from an EMBL/GenBank/DDBJ whole genome shotgun (WGS) entry which is preliminary data.</text>
</comment>
<accession>A0ABV4D0U5</accession>
<dbReference type="Proteomes" id="UP001565200">
    <property type="component" value="Unassembled WGS sequence"/>
</dbReference>
<organism evidence="1 2">
    <name type="scientific">Heminiphilus faecis</name>
    <dbReference type="NCBI Taxonomy" id="2601703"/>
    <lineage>
        <taxon>Bacteria</taxon>
        <taxon>Pseudomonadati</taxon>
        <taxon>Bacteroidota</taxon>
        <taxon>Bacteroidia</taxon>
        <taxon>Bacteroidales</taxon>
        <taxon>Muribaculaceae</taxon>
        <taxon>Heminiphilus</taxon>
    </lineage>
</organism>
<gene>
    <name evidence="1" type="ORF">AAK873_13130</name>
</gene>
<dbReference type="RefSeq" id="WP_121700389.1">
    <property type="nucleotide sequence ID" value="NZ_JBCLPP010000055.1"/>
</dbReference>
<evidence type="ECO:0000313" key="2">
    <source>
        <dbReference type="Proteomes" id="UP001565200"/>
    </source>
</evidence>
<proteinExistence type="predicted"/>
<dbReference type="EMBL" id="JBCLPP010000055">
    <property type="protein sequence ID" value="MEY8246546.1"/>
    <property type="molecule type" value="Genomic_DNA"/>
</dbReference>
<evidence type="ECO:0000313" key="1">
    <source>
        <dbReference type="EMBL" id="MEY8246546.1"/>
    </source>
</evidence>
<reference evidence="1 2" key="1">
    <citation type="submission" date="2024-03" db="EMBL/GenBank/DDBJ databases">
        <title>Mouse gut bacterial collection (mGBC) of GemPharmatech.</title>
        <authorList>
            <person name="He Y."/>
            <person name="Dong L."/>
            <person name="Wu D."/>
            <person name="Gao X."/>
            <person name="Lin Z."/>
        </authorList>
    </citation>
    <scope>NUCLEOTIDE SEQUENCE [LARGE SCALE GENOMIC DNA]</scope>
    <source>
        <strain evidence="1 2">54-13</strain>
    </source>
</reference>